<evidence type="ECO:0000259" key="3">
    <source>
        <dbReference type="PROSITE" id="PS50206"/>
    </source>
</evidence>
<evidence type="ECO:0000313" key="5">
    <source>
        <dbReference type="Proteomes" id="UP001589609"/>
    </source>
</evidence>
<keyword evidence="1 4" id="KW-0808">Transferase</keyword>
<dbReference type="CDD" id="cd01448">
    <property type="entry name" value="TST_Repeat_1"/>
    <property type="match status" value="1"/>
</dbReference>
<accession>A0ABV5WAP1</accession>
<comment type="caution">
    <text evidence="4">The sequence shown here is derived from an EMBL/GenBank/DDBJ whole genome shotgun (WGS) entry which is preliminary data.</text>
</comment>
<evidence type="ECO:0000256" key="1">
    <source>
        <dbReference type="ARBA" id="ARBA00022679"/>
    </source>
</evidence>
<dbReference type="InterPro" id="IPR001763">
    <property type="entry name" value="Rhodanese-like_dom"/>
</dbReference>
<evidence type="ECO:0000313" key="4">
    <source>
        <dbReference type="EMBL" id="MFB9757654.1"/>
    </source>
</evidence>
<dbReference type="Proteomes" id="UP001589609">
    <property type="component" value="Unassembled WGS sequence"/>
</dbReference>
<organism evidence="4 5">
    <name type="scientific">Ectobacillus funiculus</name>
    <dbReference type="NCBI Taxonomy" id="137993"/>
    <lineage>
        <taxon>Bacteria</taxon>
        <taxon>Bacillati</taxon>
        <taxon>Bacillota</taxon>
        <taxon>Bacilli</taxon>
        <taxon>Bacillales</taxon>
        <taxon>Bacillaceae</taxon>
        <taxon>Ectobacillus</taxon>
    </lineage>
</organism>
<dbReference type="GO" id="GO:0016740">
    <property type="term" value="F:transferase activity"/>
    <property type="evidence" value="ECO:0007669"/>
    <property type="project" value="UniProtKB-KW"/>
</dbReference>
<dbReference type="EC" id="2.8.1.-" evidence="4"/>
<keyword evidence="2" id="KW-0677">Repeat</keyword>
<dbReference type="RefSeq" id="WP_129728189.1">
    <property type="nucleotide sequence ID" value="NZ_JAPCYI010000001.1"/>
</dbReference>
<reference evidence="4 5" key="1">
    <citation type="submission" date="2024-09" db="EMBL/GenBank/DDBJ databases">
        <authorList>
            <person name="Sun Q."/>
            <person name="Mori K."/>
        </authorList>
    </citation>
    <scope>NUCLEOTIDE SEQUENCE [LARGE SCALE GENOMIC DNA]</scope>
    <source>
        <strain evidence="4 5">JCM 11201</strain>
    </source>
</reference>
<dbReference type="SMART" id="SM00450">
    <property type="entry name" value="RHOD"/>
    <property type="match status" value="2"/>
</dbReference>
<sequence length="281" mass="31545">MNGVAEIGWLAEHYNSEAVRIIDCRFQLGDPSWGRKQYEEEHLPYALYFDLNKDLSGEVGVHGGRHPLPDIELFARKIGAAGIDKHTTVIAYDSQNGAMASRLWWLLTYLGHEKVYILNGGFTAWKQAGLPTTDAIPVFESKEFLPHLQSDMLVSMADVKNRIESGADFLLIDSREPIRYAGIEEPIDRKAGHIPTAVNSFWMDGVSAEGVFQGEKEQEARFCMFDKEKETIVYCGSGVTACPNVLALKMAGFQDVKLYAGSWSDWISYDENIVEKTQKIK</sequence>
<dbReference type="PANTHER" id="PTHR11364:SF27">
    <property type="entry name" value="SULFURTRANSFERASE"/>
    <property type="match status" value="1"/>
</dbReference>
<dbReference type="SUPFAM" id="SSF52821">
    <property type="entry name" value="Rhodanese/Cell cycle control phosphatase"/>
    <property type="match status" value="2"/>
</dbReference>
<name>A0ABV5WAP1_9BACI</name>
<keyword evidence="5" id="KW-1185">Reference proteome</keyword>
<dbReference type="InterPro" id="IPR045078">
    <property type="entry name" value="TST/MPST-like"/>
</dbReference>
<dbReference type="PANTHER" id="PTHR11364">
    <property type="entry name" value="THIOSULFATE SULFERTANSFERASE"/>
    <property type="match status" value="1"/>
</dbReference>
<gene>
    <name evidence="4" type="ORF">ACFFMS_03745</name>
</gene>
<protein>
    <submittedName>
        <fullName evidence="4">Sulfurtransferase</fullName>
        <ecNumber evidence="4">2.8.1.-</ecNumber>
    </submittedName>
</protein>
<proteinExistence type="predicted"/>
<dbReference type="Pfam" id="PF00581">
    <property type="entry name" value="Rhodanese"/>
    <property type="match status" value="2"/>
</dbReference>
<dbReference type="Gene3D" id="3.40.250.10">
    <property type="entry name" value="Rhodanese-like domain"/>
    <property type="match status" value="2"/>
</dbReference>
<feature type="domain" description="Rhodanese" evidence="3">
    <location>
        <begin position="15"/>
        <end position="134"/>
    </location>
</feature>
<dbReference type="CDD" id="cd01449">
    <property type="entry name" value="TST_Repeat_2"/>
    <property type="match status" value="1"/>
</dbReference>
<dbReference type="PROSITE" id="PS50206">
    <property type="entry name" value="RHODANESE_3"/>
    <property type="match status" value="2"/>
</dbReference>
<evidence type="ECO:0000256" key="2">
    <source>
        <dbReference type="ARBA" id="ARBA00022737"/>
    </source>
</evidence>
<feature type="domain" description="Rhodanese" evidence="3">
    <location>
        <begin position="165"/>
        <end position="275"/>
    </location>
</feature>
<dbReference type="EMBL" id="JBHMAF010000017">
    <property type="protein sequence ID" value="MFB9757654.1"/>
    <property type="molecule type" value="Genomic_DNA"/>
</dbReference>
<dbReference type="InterPro" id="IPR036873">
    <property type="entry name" value="Rhodanese-like_dom_sf"/>
</dbReference>